<feature type="signal peptide" evidence="1">
    <location>
        <begin position="1"/>
        <end position="25"/>
    </location>
</feature>
<evidence type="ECO:0000313" key="2">
    <source>
        <dbReference type="EMBL" id="RWY54084.1"/>
    </source>
</evidence>
<dbReference type="Proteomes" id="UP000286701">
    <property type="component" value="Unassembled WGS sequence"/>
</dbReference>
<evidence type="ECO:0000256" key="1">
    <source>
        <dbReference type="SAM" id="SignalP"/>
    </source>
</evidence>
<gene>
    <name evidence="2" type="ORF">EPL05_08555</name>
</gene>
<dbReference type="AlphaFoldDB" id="A0A3S3UTI4"/>
<dbReference type="EMBL" id="SBIW01000003">
    <property type="protein sequence ID" value="RWY54084.1"/>
    <property type="molecule type" value="Genomic_DNA"/>
</dbReference>
<accession>A0A3S3UTI4</accession>
<comment type="caution">
    <text evidence="2">The sequence shown here is derived from an EMBL/GenBank/DDBJ whole genome shotgun (WGS) entry which is preliminary data.</text>
</comment>
<sequence>MNMKKSLLSIFIVIAAVLSTSPTSAQSKLSLDDLFFIHKTTDTVEINNFIESKGYKYFFSWGNSNGKFTSWDGKKIGGYDDLKIWRIVLLDQISIVYCIASYDSYKELITSARKNNYKHVGEELIKISPNEQALCDVFKNNEMIFYTHRHEYANHNEYEIVIK</sequence>
<proteinExistence type="predicted"/>
<organism evidence="2 3">
    <name type="scientific">Mucilaginibacter gilvus</name>
    <dbReference type="NCBI Taxonomy" id="2305909"/>
    <lineage>
        <taxon>Bacteria</taxon>
        <taxon>Pseudomonadati</taxon>
        <taxon>Bacteroidota</taxon>
        <taxon>Sphingobacteriia</taxon>
        <taxon>Sphingobacteriales</taxon>
        <taxon>Sphingobacteriaceae</taxon>
        <taxon>Mucilaginibacter</taxon>
    </lineage>
</organism>
<keyword evidence="3" id="KW-1185">Reference proteome</keyword>
<keyword evidence="1" id="KW-0732">Signal</keyword>
<protein>
    <submittedName>
        <fullName evidence="2">Uncharacterized protein</fullName>
    </submittedName>
</protein>
<name>A0A3S3UTI4_9SPHI</name>
<evidence type="ECO:0000313" key="3">
    <source>
        <dbReference type="Proteomes" id="UP000286701"/>
    </source>
</evidence>
<feature type="chain" id="PRO_5018710228" evidence="1">
    <location>
        <begin position="26"/>
        <end position="163"/>
    </location>
</feature>
<reference evidence="2 3" key="1">
    <citation type="submission" date="2019-01" db="EMBL/GenBank/DDBJ databases">
        <title>Mucilaginibacter antarcticum sp. nov., isolated from antarctic soil.</title>
        <authorList>
            <person name="Yan Y.-Q."/>
            <person name="Du Z.-J."/>
        </authorList>
    </citation>
    <scope>NUCLEOTIDE SEQUENCE [LARGE SCALE GENOMIC DNA]</scope>
    <source>
        <strain evidence="2 3">F01003</strain>
    </source>
</reference>